<proteinExistence type="predicted"/>
<protein>
    <submittedName>
        <fullName evidence="2">Class I SAM-dependent methyltransferase</fullName>
    </submittedName>
</protein>
<dbReference type="Gene3D" id="3.40.50.150">
    <property type="entry name" value="Vaccinia Virus protein VP39"/>
    <property type="match status" value="1"/>
</dbReference>
<name>A0ABT0BLY2_9SPHN</name>
<dbReference type="GO" id="GO:0008168">
    <property type="term" value="F:methyltransferase activity"/>
    <property type="evidence" value="ECO:0007669"/>
    <property type="project" value="UniProtKB-KW"/>
</dbReference>
<evidence type="ECO:0000313" key="2">
    <source>
        <dbReference type="EMBL" id="MCJ2186050.1"/>
    </source>
</evidence>
<dbReference type="GO" id="GO:0032259">
    <property type="term" value="P:methylation"/>
    <property type="evidence" value="ECO:0007669"/>
    <property type="project" value="UniProtKB-KW"/>
</dbReference>
<keyword evidence="3" id="KW-1185">Reference proteome</keyword>
<feature type="domain" description="Methyltransferase type 12" evidence="1">
    <location>
        <begin position="52"/>
        <end position="148"/>
    </location>
</feature>
<dbReference type="Proteomes" id="UP001202281">
    <property type="component" value="Unassembled WGS sequence"/>
</dbReference>
<organism evidence="2 3">
    <name type="scientific">Novosphingobium beihaiensis</name>
    <dbReference type="NCBI Taxonomy" id="2930389"/>
    <lineage>
        <taxon>Bacteria</taxon>
        <taxon>Pseudomonadati</taxon>
        <taxon>Pseudomonadota</taxon>
        <taxon>Alphaproteobacteria</taxon>
        <taxon>Sphingomonadales</taxon>
        <taxon>Sphingomonadaceae</taxon>
        <taxon>Novosphingobium</taxon>
    </lineage>
</organism>
<dbReference type="InterPro" id="IPR029063">
    <property type="entry name" value="SAM-dependent_MTases_sf"/>
</dbReference>
<evidence type="ECO:0000259" key="1">
    <source>
        <dbReference type="Pfam" id="PF08242"/>
    </source>
</evidence>
<dbReference type="Pfam" id="PF08242">
    <property type="entry name" value="Methyltransf_12"/>
    <property type="match status" value="1"/>
</dbReference>
<accession>A0ABT0BLY2</accession>
<keyword evidence="2" id="KW-0808">Transferase</keyword>
<dbReference type="InterPro" id="IPR013217">
    <property type="entry name" value="Methyltransf_12"/>
</dbReference>
<comment type="caution">
    <text evidence="2">The sequence shown here is derived from an EMBL/GenBank/DDBJ whole genome shotgun (WGS) entry which is preliminary data.</text>
</comment>
<dbReference type="CDD" id="cd02440">
    <property type="entry name" value="AdoMet_MTases"/>
    <property type="match status" value="1"/>
</dbReference>
<dbReference type="EMBL" id="JALHLG010000005">
    <property type="protein sequence ID" value="MCJ2186050.1"/>
    <property type="molecule type" value="Genomic_DNA"/>
</dbReference>
<keyword evidence="2" id="KW-0489">Methyltransferase</keyword>
<dbReference type="PANTHER" id="PTHR43591">
    <property type="entry name" value="METHYLTRANSFERASE"/>
    <property type="match status" value="1"/>
</dbReference>
<evidence type="ECO:0000313" key="3">
    <source>
        <dbReference type="Proteomes" id="UP001202281"/>
    </source>
</evidence>
<gene>
    <name evidence="2" type="ORF">MTR66_04390</name>
</gene>
<reference evidence="2 3" key="1">
    <citation type="submission" date="2022-04" db="EMBL/GenBank/DDBJ databases">
        <title>Identification of a novel bacterium isolated from mangrove sediments.</title>
        <authorList>
            <person name="Pan X."/>
        </authorList>
    </citation>
    <scope>NUCLEOTIDE SEQUENCE [LARGE SCALE GENOMIC DNA]</scope>
    <source>
        <strain evidence="2 3">B2638</strain>
    </source>
</reference>
<sequence>MATRPHTPDHAALMDKVYRGQRHIYDLTRKYYLFGRDRLIRELDAQPGMAVLELGCGTGRNLELIRKAWPGVQCHGLDISSEMLKNARKRLGGEGRLALGDATDFDTAALFGREGFDRVVLSYALSMIPDWQAALSHAAAALAPGGSLHVVDFGDCKGLPGFLRRLLYGWLARFHVAPRQDLPEVAERLAHAHGLQLEVVRGPFGYYQMVRLTR</sequence>
<dbReference type="RefSeq" id="WP_243918249.1">
    <property type="nucleotide sequence ID" value="NZ_JALHLG010000005.1"/>
</dbReference>
<dbReference type="SUPFAM" id="SSF53335">
    <property type="entry name" value="S-adenosyl-L-methionine-dependent methyltransferases"/>
    <property type="match status" value="1"/>
</dbReference>